<name>A0A914ZEJ5_9BILA</name>
<dbReference type="AlphaFoldDB" id="A0A914ZEJ5"/>
<reference evidence="3" key="1">
    <citation type="submission" date="2022-11" db="UniProtKB">
        <authorList>
            <consortium name="WormBaseParasite"/>
        </authorList>
    </citation>
    <scope>IDENTIFICATION</scope>
</reference>
<evidence type="ECO:0000256" key="1">
    <source>
        <dbReference type="SAM" id="MobiDB-lite"/>
    </source>
</evidence>
<protein>
    <submittedName>
        <fullName evidence="3">Uncharacterized protein</fullName>
    </submittedName>
</protein>
<feature type="compositionally biased region" description="Polar residues" evidence="1">
    <location>
        <begin position="320"/>
        <end position="332"/>
    </location>
</feature>
<dbReference type="Proteomes" id="UP000887577">
    <property type="component" value="Unplaced"/>
</dbReference>
<evidence type="ECO:0000313" key="2">
    <source>
        <dbReference type="Proteomes" id="UP000887577"/>
    </source>
</evidence>
<dbReference type="WBParaSite" id="PSU_v2.g8701.t1">
    <property type="protein sequence ID" value="PSU_v2.g8701.t1"/>
    <property type="gene ID" value="PSU_v2.g8701"/>
</dbReference>
<sequence length="332" mass="37828">MWRQEANGFTRYYVTPLCILDLSSLSCSKETFTQSRKIAFHFNVKLWDHDIATVVQKHLRQKHIEAELGDIFILPMQSVRYGQKGKIIKVKPDYAWRPYGDVPFEMTFKMYALGPQICKNLIDLIKKDAKSFIDQFRPYFEYTLVASTTTSRHIKITGNFLQKSSFYSNLTNHNPDKNGIVYMTSEDANKLAHDVFNSATFDEEVSKGYQASDQEGSIIKELLKNFETDKIQSIKLSKENWDSVFWDNIFTRPDVQTSFLNEVATVDGHKKRVKLDDKKAKAFVKKLANKNSKGHDDSANVGAMFAGVGLEVGRGHGETNSDTNVNEDSGYA</sequence>
<organism evidence="2 3">
    <name type="scientific">Panagrolaimus superbus</name>
    <dbReference type="NCBI Taxonomy" id="310955"/>
    <lineage>
        <taxon>Eukaryota</taxon>
        <taxon>Metazoa</taxon>
        <taxon>Ecdysozoa</taxon>
        <taxon>Nematoda</taxon>
        <taxon>Chromadorea</taxon>
        <taxon>Rhabditida</taxon>
        <taxon>Tylenchina</taxon>
        <taxon>Panagrolaimomorpha</taxon>
        <taxon>Panagrolaimoidea</taxon>
        <taxon>Panagrolaimidae</taxon>
        <taxon>Panagrolaimus</taxon>
    </lineage>
</organism>
<evidence type="ECO:0000313" key="3">
    <source>
        <dbReference type="WBParaSite" id="PSU_v2.g8701.t1"/>
    </source>
</evidence>
<proteinExistence type="predicted"/>
<keyword evidence="2" id="KW-1185">Reference proteome</keyword>
<feature type="region of interest" description="Disordered" evidence="1">
    <location>
        <begin position="313"/>
        <end position="332"/>
    </location>
</feature>
<accession>A0A914ZEJ5</accession>